<dbReference type="CDD" id="cd03034">
    <property type="entry name" value="ArsC_ArsC"/>
    <property type="match status" value="1"/>
</dbReference>
<evidence type="ECO:0000256" key="3">
    <source>
        <dbReference type="ARBA" id="ARBA00023002"/>
    </source>
</evidence>
<accession>A0A2T4J8G2</accession>
<proteinExistence type="inferred from homology"/>
<name>A0A2T4J8G2_FUSBL</name>
<dbReference type="GO" id="GO:0046685">
    <property type="term" value="P:response to arsenic-containing substance"/>
    <property type="evidence" value="ECO:0007669"/>
    <property type="project" value="UniProtKB-KW"/>
</dbReference>
<sequence length="120" mass="13224">MTVTIWHNPNCGTSRKVLAALREAGLTLQVIDARKPGWRAEDLRRLFADAGLTARQALRTRGTPAEDMGLTAPEMSEQGLIEAMVVHPTLVERPFIATPWGTRLCRPAGTVQDLLALRPR</sequence>
<evidence type="ECO:0000256" key="5">
    <source>
        <dbReference type="ARBA" id="ARBA00039879"/>
    </source>
</evidence>
<keyword evidence="8" id="KW-1185">Reference proteome</keyword>
<dbReference type="InterPro" id="IPR006660">
    <property type="entry name" value="Arsenate_reductase-like"/>
</dbReference>
<keyword evidence="3" id="KW-0560">Oxidoreductase</keyword>
<evidence type="ECO:0000313" key="8">
    <source>
        <dbReference type="Proteomes" id="UP000241362"/>
    </source>
</evidence>
<dbReference type="Gene3D" id="3.40.30.10">
    <property type="entry name" value="Glutaredoxin"/>
    <property type="match status" value="1"/>
</dbReference>
<evidence type="ECO:0000256" key="2">
    <source>
        <dbReference type="ARBA" id="ARBA00022849"/>
    </source>
</evidence>
<evidence type="ECO:0000256" key="4">
    <source>
        <dbReference type="ARBA" id="ARBA00038969"/>
    </source>
</evidence>
<dbReference type="InterPro" id="IPR006659">
    <property type="entry name" value="Arsenate_reductase"/>
</dbReference>
<dbReference type="PANTHER" id="PTHR30041:SF5">
    <property type="entry name" value="ARSENATE REDUCTASE-RELATED"/>
    <property type="match status" value="1"/>
</dbReference>
<organism evidence="7 8">
    <name type="scientific">Fuscovulum blasticum DSM 2131</name>
    <dbReference type="NCBI Taxonomy" id="1188250"/>
    <lineage>
        <taxon>Bacteria</taxon>
        <taxon>Pseudomonadati</taxon>
        <taxon>Pseudomonadota</taxon>
        <taxon>Alphaproteobacteria</taxon>
        <taxon>Rhodobacterales</taxon>
        <taxon>Paracoccaceae</taxon>
        <taxon>Pseudogemmobacter</taxon>
    </lineage>
</organism>
<reference evidence="7 8" key="1">
    <citation type="submission" date="2018-03" db="EMBL/GenBank/DDBJ databases">
        <title>Rhodobacter blasticus.</title>
        <authorList>
            <person name="Meyer T.E."/>
            <person name="Miller S."/>
            <person name="Lodha T."/>
            <person name="Gandham S."/>
            <person name="Chintalapati S."/>
            <person name="Chintalapati V.R."/>
        </authorList>
    </citation>
    <scope>NUCLEOTIDE SEQUENCE [LARGE SCALE GENOMIC DNA]</scope>
    <source>
        <strain evidence="7 8">DSM 2131</strain>
    </source>
</reference>
<dbReference type="SUPFAM" id="SSF52833">
    <property type="entry name" value="Thioredoxin-like"/>
    <property type="match status" value="1"/>
</dbReference>
<dbReference type="InterPro" id="IPR036249">
    <property type="entry name" value="Thioredoxin-like_sf"/>
</dbReference>
<dbReference type="PROSITE" id="PS51353">
    <property type="entry name" value="ARSC"/>
    <property type="match status" value="1"/>
</dbReference>
<dbReference type="RefSeq" id="WP_107673555.1">
    <property type="nucleotide sequence ID" value="NZ_PZKE01000009.1"/>
</dbReference>
<gene>
    <name evidence="7" type="ORF">C5F44_10870</name>
</gene>
<dbReference type="AlphaFoldDB" id="A0A2T4J8G2"/>
<evidence type="ECO:0000313" key="7">
    <source>
        <dbReference type="EMBL" id="PTE14128.1"/>
    </source>
</evidence>
<dbReference type="PANTHER" id="PTHR30041">
    <property type="entry name" value="ARSENATE REDUCTASE"/>
    <property type="match status" value="1"/>
</dbReference>
<dbReference type="EC" id="1.20.4.1" evidence="4"/>
<dbReference type="Pfam" id="PF03960">
    <property type="entry name" value="ArsC"/>
    <property type="match status" value="1"/>
</dbReference>
<comment type="caution">
    <text evidence="7">The sequence shown here is derived from an EMBL/GenBank/DDBJ whole genome shotgun (WGS) entry which is preliminary data.</text>
</comment>
<protein>
    <recommendedName>
        <fullName evidence="5">Arsenate reductase</fullName>
        <ecNumber evidence="4">1.20.4.1</ecNumber>
    </recommendedName>
</protein>
<keyword evidence="2" id="KW-0059">Arsenical resistance</keyword>
<evidence type="ECO:0000256" key="1">
    <source>
        <dbReference type="ARBA" id="ARBA00007198"/>
    </source>
</evidence>
<dbReference type="GO" id="GO:0008794">
    <property type="term" value="F:arsenate reductase (glutaredoxin) activity"/>
    <property type="evidence" value="ECO:0007669"/>
    <property type="project" value="UniProtKB-EC"/>
</dbReference>
<dbReference type="Proteomes" id="UP000241362">
    <property type="component" value="Unassembled WGS sequence"/>
</dbReference>
<evidence type="ECO:0000256" key="6">
    <source>
        <dbReference type="PROSITE-ProRule" id="PRU01282"/>
    </source>
</evidence>
<comment type="similarity">
    <text evidence="1 6">Belongs to the ArsC family.</text>
</comment>
<dbReference type="EMBL" id="PZKE01000009">
    <property type="protein sequence ID" value="PTE14128.1"/>
    <property type="molecule type" value="Genomic_DNA"/>
</dbReference>